<keyword evidence="3" id="KW-0238">DNA-binding</keyword>
<dbReference type="Pfam" id="PF08664">
    <property type="entry name" value="YcbB"/>
    <property type="match status" value="1"/>
</dbReference>
<dbReference type="AlphaFoldDB" id="A0A938X1M5"/>
<dbReference type="Pfam" id="PF00072">
    <property type="entry name" value="Response_reg"/>
    <property type="match status" value="1"/>
</dbReference>
<organism evidence="3 4">
    <name type="scientific">Mordavella massiliensis</name>
    <dbReference type="NCBI Taxonomy" id="1871024"/>
    <lineage>
        <taxon>Bacteria</taxon>
        <taxon>Bacillati</taxon>
        <taxon>Bacillota</taxon>
        <taxon>Clostridia</taxon>
        <taxon>Eubacteriales</taxon>
        <taxon>Clostridiaceae</taxon>
        <taxon>Mordavella</taxon>
    </lineage>
</organism>
<comment type="caution">
    <text evidence="3">The sequence shown here is derived from an EMBL/GenBank/DDBJ whole genome shotgun (WGS) entry which is preliminary data.</text>
</comment>
<dbReference type="InterPro" id="IPR001789">
    <property type="entry name" value="Sig_transdc_resp-reg_receiver"/>
</dbReference>
<dbReference type="PANTHER" id="PTHR43228">
    <property type="entry name" value="TWO-COMPONENT RESPONSE REGULATOR"/>
    <property type="match status" value="1"/>
</dbReference>
<accession>A0A938X1M5</accession>
<name>A0A938X1M5_9CLOT</name>
<dbReference type="PANTHER" id="PTHR43228:SF8">
    <property type="entry name" value="TRANSCRIPTIONAL REGULATORY PROTEIN GLNL"/>
    <property type="match status" value="1"/>
</dbReference>
<evidence type="ECO:0000313" key="4">
    <source>
        <dbReference type="Proteomes" id="UP000713880"/>
    </source>
</evidence>
<reference evidence="3" key="2">
    <citation type="journal article" date="2021" name="Sci. Rep.">
        <title>The distribution of antibiotic resistance genes in chicken gut microbiota commensals.</title>
        <authorList>
            <person name="Juricova H."/>
            <person name="Matiasovicova J."/>
            <person name="Kubasova T."/>
            <person name="Cejkova D."/>
            <person name="Rychlik I."/>
        </authorList>
    </citation>
    <scope>NUCLEOTIDE SEQUENCE</scope>
    <source>
        <strain evidence="3">An420c</strain>
    </source>
</reference>
<dbReference type="EMBL" id="JACJLV010000006">
    <property type="protein sequence ID" value="MBM6826085.1"/>
    <property type="molecule type" value="Genomic_DNA"/>
</dbReference>
<comment type="function">
    <text evidence="2">May play the central regulatory role in sporulation. It may be an element of the effector pathway responsible for the activation of sporulation genes in response to nutritional stress. Spo0A may act in concert with spo0H (a sigma factor) to control the expression of some genes that are critical to the sporulation process.</text>
</comment>
<dbReference type="InterPro" id="IPR052048">
    <property type="entry name" value="ST_Response_Regulator"/>
</dbReference>
<sequence>MKFYLLDDDRNIRRILTQIITDRELGTVCGAGSNGHEGLEEVFDLKPDIIIADLLMPEMDGITFVEHARPGLPDTAFIMLSQVSSKEMISAAYEAGVEFFIQKPINSIEVENVIQKVRQNLTMKRTLQKVQELFTEDIPGTLPEESETITTDDGDETLPSHQESLATLQIILQRLGISGDIGSRDITTVVEYMILHHAKAADLTLHELCSQFCDSPKSMEQRIRRAAAAGLVNLAHLGLEDYGNEIFTEYSNTLYNFEQVRKEMDYIRGRSDKHGNIKIRNFLNALVMYCVHK</sequence>
<gene>
    <name evidence="3" type="ORF">H6A13_03050</name>
</gene>
<dbReference type="InterPro" id="IPR011006">
    <property type="entry name" value="CheY-like_superfamily"/>
</dbReference>
<dbReference type="InterPro" id="IPR013972">
    <property type="entry name" value="YcbB"/>
</dbReference>
<evidence type="ECO:0000256" key="1">
    <source>
        <dbReference type="ARBA" id="ARBA00018672"/>
    </source>
</evidence>
<evidence type="ECO:0000313" key="3">
    <source>
        <dbReference type="EMBL" id="MBM6826085.1"/>
    </source>
</evidence>
<dbReference type="GO" id="GO:0000160">
    <property type="term" value="P:phosphorelay signal transduction system"/>
    <property type="evidence" value="ECO:0007669"/>
    <property type="project" value="InterPro"/>
</dbReference>
<keyword evidence="4" id="KW-1185">Reference proteome</keyword>
<reference evidence="3" key="1">
    <citation type="submission" date="2020-08" db="EMBL/GenBank/DDBJ databases">
        <authorList>
            <person name="Cejkova D."/>
            <person name="Kubasova T."/>
            <person name="Jahodarova E."/>
            <person name="Rychlik I."/>
        </authorList>
    </citation>
    <scope>NUCLEOTIDE SEQUENCE</scope>
    <source>
        <strain evidence="3">An420c</strain>
    </source>
</reference>
<evidence type="ECO:0000256" key="2">
    <source>
        <dbReference type="ARBA" id="ARBA00024867"/>
    </source>
</evidence>
<dbReference type="PROSITE" id="PS50110">
    <property type="entry name" value="RESPONSE_REGULATORY"/>
    <property type="match status" value="1"/>
</dbReference>
<proteinExistence type="predicted"/>
<dbReference type="SUPFAM" id="SSF52172">
    <property type="entry name" value="CheY-like"/>
    <property type="match status" value="1"/>
</dbReference>
<dbReference type="SMART" id="SM00448">
    <property type="entry name" value="REC"/>
    <property type="match status" value="1"/>
</dbReference>
<protein>
    <recommendedName>
        <fullName evidence="1">Stage 0 sporulation protein A homolog</fullName>
    </recommendedName>
</protein>
<dbReference type="GO" id="GO:0003677">
    <property type="term" value="F:DNA binding"/>
    <property type="evidence" value="ECO:0007669"/>
    <property type="project" value="UniProtKB-KW"/>
</dbReference>
<dbReference type="Gene3D" id="3.40.50.2300">
    <property type="match status" value="1"/>
</dbReference>
<dbReference type="Proteomes" id="UP000713880">
    <property type="component" value="Unassembled WGS sequence"/>
</dbReference>